<protein>
    <recommendedName>
        <fullName evidence="3">Helix-turn-helix domain-containing protein</fullName>
    </recommendedName>
</protein>
<gene>
    <name evidence="1" type="ORF">FOF46_13855</name>
</gene>
<dbReference type="EMBL" id="VLNR01000027">
    <property type="protein sequence ID" value="TSE07982.1"/>
    <property type="molecule type" value="Genomic_DNA"/>
</dbReference>
<evidence type="ECO:0000313" key="2">
    <source>
        <dbReference type="Proteomes" id="UP000318833"/>
    </source>
</evidence>
<sequence length="194" mass="23244">MITNLKDKYNFELRLATKKEIDTLVDFIAGKKWEDSRKYIKSPKPKVIKVEKDDFISKERRYILELIGGKVLVQDYKRCNVSIFVYNYIREHDEDTIVSLTSRVISTKKGMEFLENEDVLFNLRELKSRIYFKNKVKSGRRNRPSEDSIQKTLEIKKYIEITNPEINIDKICHKFGFSKTTYYRVIKWLEVRNI</sequence>
<evidence type="ECO:0000313" key="1">
    <source>
        <dbReference type="EMBL" id="TSE07982.1"/>
    </source>
</evidence>
<proteinExistence type="predicted"/>
<name>A0A554VJ93_9FLAO</name>
<comment type="caution">
    <text evidence="1">The sequence shown here is derived from an EMBL/GenBank/DDBJ whole genome shotgun (WGS) entry which is preliminary data.</text>
</comment>
<reference evidence="1 2" key="1">
    <citation type="submission" date="2019-07" db="EMBL/GenBank/DDBJ databases">
        <title>The draft genome sequence of Aquimarina algiphila M91.</title>
        <authorList>
            <person name="Meng X."/>
        </authorList>
    </citation>
    <scope>NUCLEOTIDE SEQUENCE [LARGE SCALE GENOMIC DNA]</scope>
    <source>
        <strain evidence="1 2">M91</strain>
    </source>
</reference>
<dbReference type="AlphaFoldDB" id="A0A554VJ93"/>
<evidence type="ECO:0008006" key="3">
    <source>
        <dbReference type="Google" id="ProtNLM"/>
    </source>
</evidence>
<dbReference type="RefSeq" id="WP_143916842.1">
    <property type="nucleotide sequence ID" value="NZ_CANMXV010000020.1"/>
</dbReference>
<keyword evidence="2" id="KW-1185">Reference proteome</keyword>
<accession>A0A554VJ93</accession>
<dbReference type="Proteomes" id="UP000318833">
    <property type="component" value="Unassembled WGS sequence"/>
</dbReference>
<organism evidence="1 2">
    <name type="scientific">Aquimarina algiphila</name>
    <dbReference type="NCBI Taxonomy" id="2047982"/>
    <lineage>
        <taxon>Bacteria</taxon>
        <taxon>Pseudomonadati</taxon>
        <taxon>Bacteroidota</taxon>
        <taxon>Flavobacteriia</taxon>
        <taxon>Flavobacteriales</taxon>
        <taxon>Flavobacteriaceae</taxon>
        <taxon>Aquimarina</taxon>
    </lineage>
</organism>
<dbReference type="OrthoDB" id="1163530at2"/>